<evidence type="ECO:0000313" key="4">
    <source>
        <dbReference type="Proteomes" id="UP001501480"/>
    </source>
</evidence>
<dbReference type="RefSeq" id="WP_344328402.1">
    <property type="nucleotide sequence ID" value="NZ_BAAAPY010000008.1"/>
</dbReference>
<evidence type="ECO:0000313" key="3">
    <source>
        <dbReference type="EMBL" id="GAA2081252.1"/>
    </source>
</evidence>
<keyword evidence="1" id="KW-0472">Membrane</keyword>
<keyword evidence="4" id="KW-1185">Reference proteome</keyword>
<dbReference type="Proteomes" id="UP001501480">
    <property type="component" value="Unassembled WGS sequence"/>
</dbReference>
<feature type="chain" id="PRO_5045470099" description="Integral membrane protein" evidence="2">
    <location>
        <begin position="20"/>
        <end position="270"/>
    </location>
</feature>
<comment type="caution">
    <text evidence="3">The sequence shown here is derived from an EMBL/GenBank/DDBJ whole genome shotgun (WGS) entry which is preliminary data.</text>
</comment>
<proteinExistence type="predicted"/>
<dbReference type="EMBL" id="BAAAPY010000008">
    <property type="protein sequence ID" value="GAA2081252.1"/>
    <property type="molecule type" value="Genomic_DNA"/>
</dbReference>
<feature type="transmembrane region" description="Helical" evidence="1">
    <location>
        <begin position="168"/>
        <end position="186"/>
    </location>
</feature>
<feature type="transmembrane region" description="Helical" evidence="1">
    <location>
        <begin position="247"/>
        <end position="269"/>
    </location>
</feature>
<keyword evidence="1" id="KW-1133">Transmembrane helix</keyword>
<feature type="transmembrane region" description="Helical" evidence="1">
    <location>
        <begin position="193"/>
        <end position="215"/>
    </location>
</feature>
<keyword evidence="2" id="KW-0732">Signal</keyword>
<sequence>MIRAFVALLAGLVALVALAVTLPVAWVAVNVSDRDGYVAFTAPFAQDEELRTALREGVAETVVSEANLGFGEQALRDVALVAIDRVLEDPGFPEAWERTQEVSHDATFADADQQRIVLDIAPVVELVVAPVGDQVGAQLPTPDSVIVPVTTEAEPATIAAVAGAPSRALLGAAVLAGASLLCWVVARRTSTALGLWGVGVAAVSGALMLATGRAVPALLEARPADTELATTMRDLLVARATASFDDWLLLAVAVGAAAALVGLGARVVAR</sequence>
<protein>
    <recommendedName>
        <fullName evidence="5">Integral membrane protein</fullName>
    </recommendedName>
</protein>
<evidence type="ECO:0008006" key="5">
    <source>
        <dbReference type="Google" id="ProtNLM"/>
    </source>
</evidence>
<accession>A0ABN2W336</accession>
<reference evidence="3 4" key="1">
    <citation type="journal article" date="2019" name="Int. J. Syst. Evol. Microbiol.">
        <title>The Global Catalogue of Microorganisms (GCM) 10K type strain sequencing project: providing services to taxonomists for standard genome sequencing and annotation.</title>
        <authorList>
            <consortium name="The Broad Institute Genomics Platform"/>
            <consortium name="The Broad Institute Genome Sequencing Center for Infectious Disease"/>
            <person name="Wu L."/>
            <person name="Ma J."/>
        </authorList>
    </citation>
    <scope>NUCLEOTIDE SEQUENCE [LARGE SCALE GENOMIC DNA]</scope>
    <source>
        <strain evidence="3 4">JCM 15749</strain>
    </source>
</reference>
<name>A0ABN2W336_9ACTN</name>
<gene>
    <name evidence="3" type="ORF">GCM10009821_22320</name>
</gene>
<organism evidence="3 4">
    <name type="scientific">Aeromicrobium halocynthiae</name>
    <dbReference type="NCBI Taxonomy" id="560557"/>
    <lineage>
        <taxon>Bacteria</taxon>
        <taxon>Bacillati</taxon>
        <taxon>Actinomycetota</taxon>
        <taxon>Actinomycetes</taxon>
        <taxon>Propionibacteriales</taxon>
        <taxon>Nocardioidaceae</taxon>
        <taxon>Aeromicrobium</taxon>
    </lineage>
</organism>
<evidence type="ECO:0000256" key="1">
    <source>
        <dbReference type="SAM" id="Phobius"/>
    </source>
</evidence>
<feature type="signal peptide" evidence="2">
    <location>
        <begin position="1"/>
        <end position="19"/>
    </location>
</feature>
<keyword evidence="1" id="KW-0812">Transmembrane</keyword>
<evidence type="ECO:0000256" key="2">
    <source>
        <dbReference type="SAM" id="SignalP"/>
    </source>
</evidence>